<dbReference type="AlphaFoldDB" id="A0A0X3VQ23"/>
<dbReference type="PANTHER" id="PTHR43312">
    <property type="entry name" value="D-THREO-ALDOSE 1-DEHYDROGENASE"/>
    <property type="match status" value="1"/>
</dbReference>
<dbReference type="RefSeq" id="WP_062697599.1">
    <property type="nucleotide sequence ID" value="NZ_LLZG01000002.1"/>
</dbReference>
<dbReference type="InterPro" id="IPR023210">
    <property type="entry name" value="NADP_OxRdtase_dom"/>
</dbReference>
<evidence type="ECO:0000313" key="3">
    <source>
        <dbReference type="Proteomes" id="UP000053923"/>
    </source>
</evidence>
<dbReference type="InterPro" id="IPR036812">
    <property type="entry name" value="NAD(P)_OxRdtase_dom_sf"/>
</dbReference>
<evidence type="ECO:0000313" key="2">
    <source>
        <dbReference type="EMBL" id="KUL46738.1"/>
    </source>
</evidence>
<dbReference type="PANTHER" id="PTHR43312:SF1">
    <property type="entry name" value="NADP-DEPENDENT OXIDOREDUCTASE DOMAIN-CONTAINING PROTEIN"/>
    <property type="match status" value="1"/>
</dbReference>
<dbReference type="EMBL" id="LLZG01000002">
    <property type="protein sequence ID" value="KUL46738.1"/>
    <property type="molecule type" value="Genomic_DNA"/>
</dbReference>
<dbReference type="Proteomes" id="UP000053923">
    <property type="component" value="Unassembled WGS sequence"/>
</dbReference>
<accession>A0A0X3VQ23</accession>
<comment type="caution">
    <text evidence="2">The sequence shown here is derived from an EMBL/GenBank/DDBJ whole genome shotgun (WGS) entry which is preliminary data.</text>
</comment>
<proteinExistence type="predicted"/>
<protein>
    <recommendedName>
        <fullName evidence="1">NADP-dependent oxidoreductase domain-containing protein</fullName>
    </recommendedName>
</protein>
<dbReference type="Pfam" id="PF00248">
    <property type="entry name" value="Aldo_ket_red"/>
    <property type="match status" value="1"/>
</dbReference>
<dbReference type="OrthoDB" id="3848369at2"/>
<dbReference type="SUPFAM" id="SSF51430">
    <property type="entry name" value="NAD(P)-linked oxidoreductase"/>
    <property type="match status" value="1"/>
</dbReference>
<name>A0A0X3VQ23_9ACTN</name>
<organism evidence="2 3">
    <name type="scientific">Streptomyces regalis</name>
    <dbReference type="NCBI Taxonomy" id="68262"/>
    <lineage>
        <taxon>Bacteria</taxon>
        <taxon>Bacillati</taxon>
        <taxon>Actinomycetota</taxon>
        <taxon>Actinomycetes</taxon>
        <taxon>Kitasatosporales</taxon>
        <taxon>Streptomycetaceae</taxon>
        <taxon>Streptomyces</taxon>
    </lineage>
</organism>
<dbReference type="Gene3D" id="3.20.20.100">
    <property type="entry name" value="NADP-dependent oxidoreductase domain"/>
    <property type="match status" value="1"/>
</dbReference>
<feature type="domain" description="NADP-dependent oxidoreductase" evidence="1">
    <location>
        <begin position="20"/>
        <end position="224"/>
    </location>
</feature>
<dbReference type="InterPro" id="IPR053135">
    <property type="entry name" value="AKR2_Oxidoreductase"/>
</dbReference>
<reference evidence="3" key="1">
    <citation type="submission" date="2015-10" db="EMBL/GenBank/DDBJ databases">
        <authorList>
            <person name="Ju K.-S."/>
            <person name="Doroghazi J.R."/>
            <person name="Metcalf W.W."/>
        </authorList>
    </citation>
    <scope>NUCLEOTIDE SEQUENCE [LARGE SCALE GENOMIC DNA]</scope>
    <source>
        <strain evidence="3">NRRL 3151</strain>
    </source>
</reference>
<sequence>MSPDLALGTYRCRDIPQAAVHAVACGGTWIDTAPNYHHGRAQTQLQPVLAGNPDLRVSTKVGFFTPDIATAARGAGVLTPAEAASGQCLTHRYVAWQSRRTTAELGRTPDIVFVHNPERAARPHDAIASAFTALEVEARAGRIGGYGVATWTGFEGTFSVADLLDIATRCGGPGHHLAAVQLPVSLVVLKPVAQALDGTGPLAEATAAGLDTFVSAPLHGGELPAMVTDELAHLIDPGSTPAEAALRVTASAPGAKRILLGSGRAQHWEAAQRVLALPPLPDKTLHEVIDVLGA</sequence>
<keyword evidence="3" id="KW-1185">Reference proteome</keyword>
<gene>
    <name evidence="2" type="ORF">ADL12_01515</name>
</gene>
<evidence type="ECO:0000259" key="1">
    <source>
        <dbReference type="Pfam" id="PF00248"/>
    </source>
</evidence>